<dbReference type="EMBL" id="JH993061">
    <property type="protein sequence ID" value="EKX37307.1"/>
    <property type="molecule type" value="Genomic_DNA"/>
</dbReference>
<dbReference type="KEGG" id="gtt:GUITHDRAFT_116573"/>
<dbReference type="eggNOG" id="KOG2301">
    <property type="taxonomic scope" value="Eukaryota"/>
</dbReference>
<feature type="domain" description="Ion transport" evidence="6">
    <location>
        <begin position="273"/>
        <end position="492"/>
    </location>
</feature>
<dbReference type="GO" id="GO:0001518">
    <property type="term" value="C:voltage-gated sodium channel complex"/>
    <property type="evidence" value="ECO:0007669"/>
    <property type="project" value="TreeGrafter"/>
</dbReference>
<dbReference type="PANTHER" id="PTHR10037">
    <property type="entry name" value="VOLTAGE-GATED CATION CHANNEL CALCIUM AND SODIUM"/>
    <property type="match status" value="1"/>
</dbReference>
<reference evidence="8" key="3">
    <citation type="submission" date="2016-03" db="UniProtKB">
        <authorList>
            <consortium name="EnsemblProtists"/>
        </authorList>
    </citation>
    <scope>IDENTIFICATION</scope>
</reference>
<dbReference type="RefSeq" id="XP_005824287.1">
    <property type="nucleotide sequence ID" value="XM_005824230.1"/>
</dbReference>
<feature type="transmembrane region" description="Helical" evidence="5">
    <location>
        <begin position="341"/>
        <end position="362"/>
    </location>
</feature>
<dbReference type="GeneID" id="17294003"/>
<evidence type="ECO:0000256" key="5">
    <source>
        <dbReference type="SAM" id="Phobius"/>
    </source>
</evidence>
<reference evidence="7 9" key="1">
    <citation type="journal article" date="2012" name="Nature">
        <title>Algal genomes reveal evolutionary mosaicism and the fate of nucleomorphs.</title>
        <authorList>
            <consortium name="DOE Joint Genome Institute"/>
            <person name="Curtis B.A."/>
            <person name="Tanifuji G."/>
            <person name="Burki F."/>
            <person name="Gruber A."/>
            <person name="Irimia M."/>
            <person name="Maruyama S."/>
            <person name="Arias M.C."/>
            <person name="Ball S.G."/>
            <person name="Gile G.H."/>
            <person name="Hirakawa Y."/>
            <person name="Hopkins J.F."/>
            <person name="Kuo A."/>
            <person name="Rensing S.A."/>
            <person name="Schmutz J."/>
            <person name="Symeonidi A."/>
            <person name="Elias M."/>
            <person name="Eveleigh R.J."/>
            <person name="Herman E.K."/>
            <person name="Klute M.J."/>
            <person name="Nakayama T."/>
            <person name="Obornik M."/>
            <person name="Reyes-Prieto A."/>
            <person name="Armbrust E.V."/>
            <person name="Aves S.J."/>
            <person name="Beiko R.G."/>
            <person name="Coutinho P."/>
            <person name="Dacks J.B."/>
            <person name="Durnford D.G."/>
            <person name="Fast N.M."/>
            <person name="Green B.R."/>
            <person name="Grisdale C.J."/>
            <person name="Hempel F."/>
            <person name="Henrissat B."/>
            <person name="Hoppner M.P."/>
            <person name="Ishida K."/>
            <person name="Kim E."/>
            <person name="Koreny L."/>
            <person name="Kroth P.G."/>
            <person name="Liu Y."/>
            <person name="Malik S.B."/>
            <person name="Maier U.G."/>
            <person name="McRose D."/>
            <person name="Mock T."/>
            <person name="Neilson J.A."/>
            <person name="Onodera N.T."/>
            <person name="Poole A.M."/>
            <person name="Pritham E.J."/>
            <person name="Richards T.A."/>
            <person name="Rocap G."/>
            <person name="Roy S.W."/>
            <person name="Sarai C."/>
            <person name="Schaack S."/>
            <person name="Shirato S."/>
            <person name="Slamovits C.H."/>
            <person name="Spencer D.F."/>
            <person name="Suzuki S."/>
            <person name="Worden A.Z."/>
            <person name="Zauner S."/>
            <person name="Barry K."/>
            <person name="Bell C."/>
            <person name="Bharti A.K."/>
            <person name="Crow J.A."/>
            <person name="Grimwood J."/>
            <person name="Kramer R."/>
            <person name="Lindquist E."/>
            <person name="Lucas S."/>
            <person name="Salamov A."/>
            <person name="McFadden G.I."/>
            <person name="Lane C.E."/>
            <person name="Keeling P.J."/>
            <person name="Gray M.W."/>
            <person name="Grigoriev I.V."/>
            <person name="Archibald J.M."/>
        </authorList>
    </citation>
    <scope>NUCLEOTIDE SEQUENCE</scope>
    <source>
        <strain evidence="7 9">CCMP2712</strain>
    </source>
</reference>
<proteinExistence type="predicted"/>
<organism evidence="7">
    <name type="scientific">Guillardia theta (strain CCMP2712)</name>
    <name type="common">Cryptophyte</name>
    <dbReference type="NCBI Taxonomy" id="905079"/>
    <lineage>
        <taxon>Eukaryota</taxon>
        <taxon>Cryptophyceae</taxon>
        <taxon>Pyrenomonadales</taxon>
        <taxon>Geminigeraceae</taxon>
        <taxon>Guillardia</taxon>
    </lineage>
</organism>
<keyword evidence="4 5" id="KW-0472">Membrane</keyword>
<evidence type="ECO:0000256" key="3">
    <source>
        <dbReference type="ARBA" id="ARBA00022989"/>
    </source>
</evidence>
<evidence type="ECO:0000256" key="2">
    <source>
        <dbReference type="ARBA" id="ARBA00022692"/>
    </source>
</evidence>
<comment type="subcellular location">
    <subcellularLocation>
        <location evidence="1">Membrane</location>
        <topology evidence="1">Multi-pass membrane protein</topology>
    </subcellularLocation>
</comment>
<evidence type="ECO:0000313" key="8">
    <source>
        <dbReference type="EnsemblProtists" id="EKX37307"/>
    </source>
</evidence>
<feature type="transmembrane region" description="Helical" evidence="5">
    <location>
        <begin position="383"/>
        <end position="411"/>
    </location>
</feature>
<dbReference type="PANTHER" id="PTHR10037:SF62">
    <property type="entry name" value="SODIUM CHANNEL PROTEIN 60E"/>
    <property type="match status" value="1"/>
</dbReference>
<evidence type="ECO:0000313" key="7">
    <source>
        <dbReference type="EMBL" id="EKX37307.1"/>
    </source>
</evidence>
<feature type="transmembrane region" description="Helical" evidence="5">
    <location>
        <begin position="458"/>
        <end position="484"/>
    </location>
</feature>
<reference evidence="9" key="2">
    <citation type="submission" date="2012-11" db="EMBL/GenBank/DDBJ databases">
        <authorList>
            <person name="Kuo A."/>
            <person name="Curtis B.A."/>
            <person name="Tanifuji G."/>
            <person name="Burki F."/>
            <person name="Gruber A."/>
            <person name="Irimia M."/>
            <person name="Maruyama S."/>
            <person name="Arias M.C."/>
            <person name="Ball S.G."/>
            <person name="Gile G.H."/>
            <person name="Hirakawa Y."/>
            <person name="Hopkins J.F."/>
            <person name="Rensing S.A."/>
            <person name="Schmutz J."/>
            <person name="Symeonidi A."/>
            <person name="Elias M."/>
            <person name="Eveleigh R.J."/>
            <person name="Herman E.K."/>
            <person name="Klute M.J."/>
            <person name="Nakayama T."/>
            <person name="Obornik M."/>
            <person name="Reyes-Prieto A."/>
            <person name="Armbrust E.V."/>
            <person name="Aves S.J."/>
            <person name="Beiko R.G."/>
            <person name="Coutinho P."/>
            <person name="Dacks J.B."/>
            <person name="Durnford D.G."/>
            <person name="Fast N.M."/>
            <person name="Green B.R."/>
            <person name="Grisdale C."/>
            <person name="Hempe F."/>
            <person name="Henrissat B."/>
            <person name="Hoppner M.P."/>
            <person name="Ishida K.-I."/>
            <person name="Kim E."/>
            <person name="Koreny L."/>
            <person name="Kroth P.G."/>
            <person name="Liu Y."/>
            <person name="Malik S.-B."/>
            <person name="Maier U.G."/>
            <person name="McRose D."/>
            <person name="Mock T."/>
            <person name="Neilson J.A."/>
            <person name="Onodera N.T."/>
            <person name="Poole A.M."/>
            <person name="Pritham E.J."/>
            <person name="Richards T.A."/>
            <person name="Rocap G."/>
            <person name="Roy S.W."/>
            <person name="Sarai C."/>
            <person name="Schaack S."/>
            <person name="Shirato S."/>
            <person name="Slamovits C.H."/>
            <person name="Spencer D.F."/>
            <person name="Suzuki S."/>
            <person name="Worden A.Z."/>
            <person name="Zauner S."/>
            <person name="Barry K."/>
            <person name="Bell C."/>
            <person name="Bharti A.K."/>
            <person name="Crow J.A."/>
            <person name="Grimwood J."/>
            <person name="Kramer R."/>
            <person name="Lindquist E."/>
            <person name="Lucas S."/>
            <person name="Salamov A."/>
            <person name="McFadden G.I."/>
            <person name="Lane C.E."/>
            <person name="Keeling P.J."/>
            <person name="Gray M.W."/>
            <person name="Grigoriev I.V."/>
            <person name="Archibald J.M."/>
        </authorList>
    </citation>
    <scope>NUCLEOTIDE SEQUENCE</scope>
    <source>
        <strain evidence="9">CCMP2712</strain>
    </source>
</reference>
<evidence type="ECO:0000313" key="9">
    <source>
        <dbReference type="Proteomes" id="UP000011087"/>
    </source>
</evidence>
<gene>
    <name evidence="7" type="ORF">GUITHDRAFT_116573</name>
</gene>
<dbReference type="InterPro" id="IPR005821">
    <property type="entry name" value="Ion_trans_dom"/>
</dbReference>
<evidence type="ECO:0000256" key="4">
    <source>
        <dbReference type="ARBA" id="ARBA00023136"/>
    </source>
</evidence>
<protein>
    <recommendedName>
        <fullName evidence="6">Ion transport domain-containing protein</fullName>
    </recommendedName>
</protein>
<accession>L1IMK3</accession>
<dbReference type="EnsemblProtists" id="EKX37307">
    <property type="protein sequence ID" value="EKX37307"/>
    <property type="gene ID" value="GUITHDRAFT_116573"/>
</dbReference>
<keyword evidence="9" id="KW-1185">Reference proteome</keyword>
<evidence type="ECO:0000256" key="1">
    <source>
        <dbReference type="ARBA" id="ARBA00004141"/>
    </source>
</evidence>
<keyword evidence="3 5" id="KW-1133">Transmembrane helix</keyword>
<feature type="transmembrane region" description="Helical" evidence="5">
    <location>
        <begin position="309"/>
        <end position="329"/>
    </location>
</feature>
<dbReference type="Gene3D" id="1.10.287.70">
    <property type="match status" value="1"/>
</dbReference>
<dbReference type="Pfam" id="PF00520">
    <property type="entry name" value="Ion_trans"/>
    <property type="match status" value="1"/>
</dbReference>
<name>L1IMK3_GUITC</name>
<feature type="transmembrane region" description="Helical" evidence="5">
    <location>
        <begin position="264"/>
        <end position="288"/>
    </location>
</feature>
<evidence type="ECO:0000259" key="6">
    <source>
        <dbReference type="Pfam" id="PF00520"/>
    </source>
</evidence>
<keyword evidence="2 5" id="KW-0812">Transmembrane</keyword>
<sequence length="726" mass="82374">MEENPNANGLDDSKELYFGEPAITGVPDVPDVADVTQTESAHPKLADIDGIHPLFSRTMGSSFKGKIPDRTSLQRTKSFKTGLNRTLRPTYSDHDIVSFGPDNREFFIPPHLLERDVDLLCGNLLVNLGTRARSTYVNFWSSLCEDGMKFSTNESAEATRTLSIHDIELVFGKNGINYDRSGSGLLQRARHEGIMEELQDNEFVIETTKVGLFQGQLIRFKAQTAKEADDWQFSISWLLLASSEILQERKRASTISRLRLKLKWIYMSNASQYLWAALIFVNFFIDVIRTQVQPEDGTALFRTFDQFDSAISLIFAFELTINILSNWFWEFVSDGWNWFDTTVVLVSLIAEYGSSSNGVNTLRLLRAFRVFRLFRRLRSIRQIIVSLNAAIPAMTNAFVLVLLVTSIYSILGVRFYGTVMPDYFDNFGMAMFTMFQVMTGDAWSDIARQLFVLVHNPVAVTIFFVSFQLIVSMVLVQVVICVLLEEFSKAAETPISHSSFAGSSDVLSKYRPFLPIVNRLIHCNDQQDLDRLISALWFHVVANGLEQETQKEDFVCENVKLSKQEVQGGLLSLACLPPLFLTDQGWEDIVVKEDLCEEDDLLSYEGFQQILYSSMKEYQMQQLSMALRSPAEFWTRDQIIACMLSLKGVMLDLSLVSRRMVTRDKSSRRCSMNGGEDLLLNKGDPFDLSHAHDTSSLKFVHLSNVPSASRFRLETERALSGKEVKD</sequence>
<dbReference type="AlphaFoldDB" id="L1IMK3"/>
<dbReference type="HOGENOM" id="CLU_381522_0_0_1"/>
<dbReference type="OrthoDB" id="431647at2759"/>
<dbReference type="GO" id="GO:0005248">
    <property type="term" value="F:voltage-gated sodium channel activity"/>
    <property type="evidence" value="ECO:0007669"/>
    <property type="project" value="TreeGrafter"/>
</dbReference>
<dbReference type="InterPro" id="IPR043203">
    <property type="entry name" value="VGCC_Ca_Na"/>
</dbReference>
<dbReference type="PaxDb" id="55529-EKX37307"/>
<dbReference type="InterPro" id="IPR027359">
    <property type="entry name" value="Volt_channel_dom_sf"/>
</dbReference>
<dbReference type="Gene3D" id="1.20.120.350">
    <property type="entry name" value="Voltage-gated potassium channels. Chain C"/>
    <property type="match status" value="1"/>
</dbReference>
<dbReference type="SUPFAM" id="SSF81324">
    <property type="entry name" value="Voltage-gated potassium channels"/>
    <property type="match status" value="1"/>
</dbReference>
<dbReference type="Proteomes" id="UP000011087">
    <property type="component" value="Unassembled WGS sequence"/>
</dbReference>